<dbReference type="KEGG" id="nfu:107389878"/>
<dbReference type="GO" id="GO:0005576">
    <property type="term" value="C:extracellular region"/>
    <property type="evidence" value="ECO:0007669"/>
    <property type="project" value="UniProtKB-SubCell"/>
</dbReference>
<dbReference type="PANTHER" id="PTHR24271:SF80">
    <property type="entry name" value="GRANZYME 3, TANDEM DUPLICATE 1-RELATED"/>
    <property type="match status" value="1"/>
</dbReference>
<dbReference type="SMART" id="SM00020">
    <property type="entry name" value="Tryp_SPc"/>
    <property type="match status" value="1"/>
</dbReference>
<evidence type="ECO:0000256" key="2">
    <source>
        <dbReference type="ARBA" id="ARBA00023145"/>
    </source>
</evidence>
<comment type="subcellular location">
    <subcellularLocation>
        <location evidence="1">Secreted</location>
        <location evidence="1">Extracellular space</location>
    </subcellularLocation>
</comment>
<proteinExistence type="predicted"/>
<dbReference type="PROSITE" id="PS50240">
    <property type="entry name" value="TRYPSIN_DOM"/>
    <property type="match status" value="1"/>
</dbReference>
<comment type="caution">
    <text evidence="8">The sequence shown here is derived from an EMBL/GenBank/DDBJ whole genome shotgun (WGS) entry which is preliminary data.</text>
</comment>
<protein>
    <recommendedName>
        <fullName evidence="5">trypsin</fullName>
        <ecNumber evidence="5">3.4.21.4</ecNumber>
    </recommendedName>
</protein>
<dbReference type="Pfam" id="PF00089">
    <property type="entry name" value="Trypsin"/>
    <property type="match status" value="2"/>
</dbReference>
<evidence type="ECO:0000256" key="4">
    <source>
        <dbReference type="ARBA" id="ARBA00036320"/>
    </source>
</evidence>
<keyword evidence="3" id="KW-1015">Disulfide bond</keyword>
<dbReference type="PROSITE" id="PS00134">
    <property type="entry name" value="TRYPSIN_HIS"/>
    <property type="match status" value="1"/>
</dbReference>
<evidence type="ECO:0000313" key="8">
    <source>
        <dbReference type="EMBL" id="KAF7216116.1"/>
    </source>
</evidence>
<keyword evidence="6" id="KW-0472">Membrane</keyword>
<organism evidence="8 9">
    <name type="scientific">Nothobranchius furzeri</name>
    <name type="common">Turquoise killifish</name>
    <dbReference type="NCBI Taxonomy" id="105023"/>
    <lineage>
        <taxon>Eukaryota</taxon>
        <taxon>Metazoa</taxon>
        <taxon>Chordata</taxon>
        <taxon>Craniata</taxon>
        <taxon>Vertebrata</taxon>
        <taxon>Euteleostomi</taxon>
        <taxon>Actinopterygii</taxon>
        <taxon>Neopterygii</taxon>
        <taxon>Teleostei</taxon>
        <taxon>Neoteleostei</taxon>
        <taxon>Acanthomorphata</taxon>
        <taxon>Ovalentaria</taxon>
        <taxon>Atherinomorphae</taxon>
        <taxon>Cyprinodontiformes</taxon>
        <taxon>Nothobranchiidae</taxon>
        <taxon>Nothobranchius</taxon>
    </lineage>
</organism>
<dbReference type="InterPro" id="IPR043504">
    <property type="entry name" value="Peptidase_S1_PA_chymotrypsin"/>
</dbReference>
<sequence length="271" mass="30716">MGRGPRLLRPFFNTTMIHPGSIVYALVLVTVTVTGATESGIVGGRVAMPHSRPYMASLHYQGQHPCGGILIRKDFVLTAAHCKYQDNMVVVLGAHNISDKEKMQQRIEVAKYYKYPDYTGGFDYDIMLLKVKTLSFLSFIFSLMLNLLKSYKIKSGFKLTCVVLLQLKTKATLNKYVKTIDLPKKDRSFPANVKCAVAGWGKTGSTVTNSKVLRETTEKTQSSPECKKVRGEYFSEDDLHQVYQEKGRNMPGIKKKHCKKCIMIRKHKYFK</sequence>
<keyword evidence="6" id="KW-0812">Transmembrane</keyword>
<dbReference type="CDD" id="cd00190">
    <property type="entry name" value="Tryp_SPc"/>
    <property type="match status" value="1"/>
</dbReference>
<evidence type="ECO:0000256" key="6">
    <source>
        <dbReference type="SAM" id="Phobius"/>
    </source>
</evidence>
<reference evidence="8" key="1">
    <citation type="submission" date="2020-03" db="EMBL/GenBank/DDBJ databases">
        <title>Intra-Species Differences in Population Size shape Life History and Genome Evolution.</title>
        <authorList>
            <person name="Willemsen D."/>
            <person name="Cui R."/>
            <person name="Valenzano D.R."/>
        </authorList>
    </citation>
    <scope>NUCLEOTIDE SEQUENCE</scope>
    <source>
        <strain evidence="8">GRZ</strain>
        <tissue evidence="8">Whole</tissue>
    </source>
</reference>
<dbReference type="SUPFAM" id="SSF50494">
    <property type="entry name" value="Trypsin-like serine proteases"/>
    <property type="match status" value="1"/>
</dbReference>
<dbReference type="Proteomes" id="UP000822369">
    <property type="component" value="Chromosome 9"/>
</dbReference>
<dbReference type="GO" id="GO:0004252">
    <property type="term" value="F:serine-type endopeptidase activity"/>
    <property type="evidence" value="ECO:0007669"/>
    <property type="project" value="UniProtKB-EC"/>
</dbReference>
<feature type="transmembrane region" description="Helical" evidence="6">
    <location>
        <begin position="21"/>
        <end position="42"/>
    </location>
</feature>
<feature type="transmembrane region" description="Helical" evidence="6">
    <location>
        <begin position="126"/>
        <end position="148"/>
    </location>
</feature>
<evidence type="ECO:0000256" key="1">
    <source>
        <dbReference type="ARBA" id="ARBA00004239"/>
    </source>
</evidence>
<accession>A0A9D3BPE9</accession>
<dbReference type="GO" id="GO:0006508">
    <property type="term" value="P:proteolysis"/>
    <property type="evidence" value="ECO:0007669"/>
    <property type="project" value="InterPro"/>
</dbReference>
<evidence type="ECO:0000313" key="9">
    <source>
        <dbReference type="Proteomes" id="UP000822369"/>
    </source>
</evidence>
<keyword evidence="2" id="KW-0865">Zymogen</keyword>
<dbReference type="InterPro" id="IPR009003">
    <property type="entry name" value="Peptidase_S1_PA"/>
</dbReference>
<feature type="domain" description="Peptidase S1" evidence="7">
    <location>
        <begin position="41"/>
        <end position="259"/>
    </location>
</feature>
<comment type="catalytic activity">
    <reaction evidence="4">
        <text>Preferential cleavage: Arg-|-Xaa, Lys-|-Xaa.</text>
        <dbReference type="EC" id="3.4.21.4"/>
    </reaction>
</comment>
<dbReference type="PANTHER" id="PTHR24271">
    <property type="entry name" value="KALLIKREIN-RELATED"/>
    <property type="match status" value="1"/>
</dbReference>
<dbReference type="FunFam" id="2.40.10.10:FF:000005">
    <property type="entry name" value="Serine protease 37"/>
    <property type="match status" value="1"/>
</dbReference>
<evidence type="ECO:0000256" key="5">
    <source>
        <dbReference type="ARBA" id="ARBA00038868"/>
    </source>
</evidence>
<keyword evidence="6" id="KW-1133">Transmembrane helix</keyword>
<evidence type="ECO:0000256" key="3">
    <source>
        <dbReference type="ARBA" id="ARBA00023157"/>
    </source>
</evidence>
<dbReference type="OMA" id="FQGQHSC"/>
<dbReference type="EMBL" id="JAAVVJ010000009">
    <property type="protein sequence ID" value="KAF7216116.1"/>
    <property type="molecule type" value="Genomic_DNA"/>
</dbReference>
<dbReference type="AlphaFoldDB" id="A0A9D3BPE9"/>
<gene>
    <name evidence="8" type="ORF">G4P62_013878</name>
</gene>
<dbReference type="EC" id="3.4.21.4" evidence="5"/>
<evidence type="ECO:0000259" key="7">
    <source>
        <dbReference type="PROSITE" id="PS50240"/>
    </source>
</evidence>
<dbReference type="InterPro" id="IPR001254">
    <property type="entry name" value="Trypsin_dom"/>
</dbReference>
<name>A0A9D3BPE9_NOTFU</name>
<dbReference type="InterPro" id="IPR001314">
    <property type="entry name" value="Peptidase_S1A"/>
</dbReference>
<dbReference type="Gene3D" id="2.40.10.10">
    <property type="entry name" value="Trypsin-like serine proteases"/>
    <property type="match status" value="3"/>
</dbReference>
<dbReference type="InterPro" id="IPR018114">
    <property type="entry name" value="TRYPSIN_HIS"/>
</dbReference>
<dbReference type="PRINTS" id="PR00722">
    <property type="entry name" value="CHYMOTRYPSIN"/>
</dbReference>